<dbReference type="SUPFAM" id="SSF51182">
    <property type="entry name" value="RmlC-like cupins"/>
    <property type="match status" value="1"/>
</dbReference>
<feature type="region of interest" description="Disordered" evidence="1">
    <location>
        <begin position="195"/>
        <end position="220"/>
    </location>
</feature>
<gene>
    <name evidence="3" type="ORF">GCM10012278_36600</name>
</gene>
<dbReference type="AlphaFoldDB" id="A0A918E4Y2"/>
<dbReference type="InterPro" id="IPR014710">
    <property type="entry name" value="RmlC-like_jellyroll"/>
</dbReference>
<dbReference type="InterPro" id="IPR018720">
    <property type="entry name" value="DUF2249"/>
</dbReference>
<comment type="caution">
    <text evidence="3">The sequence shown here is derived from an EMBL/GenBank/DDBJ whole genome shotgun (WGS) entry which is preliminary data.</text>
</comment>
<dbReference type="Pfam" id="PF10006">
    <property type="entry name" value="DUF2249"/>
    <property type="match status" value="1"/>
</dbReference>
<protein>
    <recommendedName>
        <fullName evidence="2">DUF2249 domain-containing protein</fullName>
    </recommendedName>
</protein>
<dbReference type="EMBL" id="BMNK01000005">
    <property type="protein sequence ID" value="GGP07714.1"/>
    <property type="molecule type" value="Genomic_DNA"/>
</dbReference>
<evidence type="ECO:0000259" key="2">
    <source>
        <dbReference type="Pfam" id="PF10006"/>
    </source>
</evidence>
<dbReference type="Gene3D" id="2.60.120.10">
    <property type="entry name" value="Jelly Rolls"/>
    <property type="match status" value="1"/>
</dbReference>
<dbReference type="CDD" id="cd02208">
    <property type="entry name" value="cupin_RmlC-like"/>
    <property type="match status" value="1"/>
</dbReference>
<reference evidence="3" key="2">
    <citation type="submission" date="2020-09" db="EMBL/GenBank/DDBJ databases">
        <authorList>
            <person name="Sun Q."/>
            <person name="Zhou Y."/>
        </authorList>
    </citation>
    <scope>NUCLEOTIDE SEQUENCE</scope>
    <source>
        <strain evidence="3">CGMCC 4.7430</strain>
    </source>
</reference>
<evidence type="ECO:0000256" key="1">
    <source>
        <dbReference type="SAM" id="MobiDB-lite"/>
    </source>
</evidence>
<dbReference type="Proteomes" id="UP000660745">
    <property type="component" value="Unassembled WGS sequence"/>
</dbReference>
<accession>A0A918E4Y2</accession>
<evidence type="ECO:0000313" key="4">
    <source>
        <dbReference type="Proteomes" id="UP000660745"/>
    </source>
</evidence>
<sequence length="220" mass="24571">MHSPAPTDQELDVRPLRKPDKHPTIFAAYQALPVDGSFVLINDHDPKHLREEFEVDHAGSYRWEYLNTEVRDWRIRITKLATTPLPRILVDTDRFTAEADVTGAAWKLQVRERDLDSDIIALTPGGTIEAHTGPNLDVLIHVLAGSGRLTTELGGIDLEPGALLWLPRRARRQFTAGPDGLRYLAVRQRRQALVLDSGQSGTDRPALTSRGSAARTEPHR</sequence>
<proteinExistence type="predicted"/>
<feature type="domain" description="DUF2249" evidence="2">
    <location>
        <begin position="10"/>
        <end position="79"/>
    </location>
</feature>
<evidence type="ECO:0000313" key="3">
    <source>
        <dbReference type="EMBL" id="GGP07714.1"/>
    </source>
</evidence>
<name>A0A918E4Y2_9ACTN</name>
<dbReference type="RefSeq" id="WP_189139818.1">
    <property type="nucleotide sequence ID" value="NZ_BMNK01000005.1"/>
</dbReference>
<organism evidence="3 4">
    <name type="scientific">Nonomuraea glycinis</name>
    <dbReference type="NCBI Taxonomy" id="2047744"/>
    <lineage>
        <taxon>Bacteria</taxon>
        <taxon>Bacillati</taxon>
        <taxon>Actinomycetota</taxon>
        <taxon>Actinomycetes</taxon>
        <taxon>Streptosporangiales</taxon>
        <taxon>Streptosporangiaceae</taxon>
        <taxon>Nonomuraea</taxon>
    </lineage>
</organism>
<reference evidence="3" key="1">
    <citation type="journal article" date="2014" name="Int. J. Syst. Evol. Microbiol.">
        <title>Complete genome sequence of Corynebacterium casei LMG S-19264T (=DSM 44701T), isolated from a smear-ripened cheese.</title>
        <authorList>
            <consortium name="US DOE Joint Genome Institute (JGI-PGF)"/>
            <person name="Walter F."/>
            <person name="Albersmeier A."/>
            <person name="Kalinowski J."/>
            <person name="Ruckert C."/>
        </authorList>
    </citation>
    <scope>NUCLEOTIDE SEQUENCE</scope>
    <source>
        <strain evidence="3">CGMCC 4.7430</strain>
    </source>
</reference>
<dbReference type="InterPro" id="IPR011051">
    <property type="entry name" value="RmlC_Cupin_sf"/>
</dbReference>
<keyword evidence="4" id="KW-1185">Reference proteome</keyword>